<evidence type="ECO:0000256" key="1">
    <source>
        <dbReference type="ARBA" id="ARBA00023002"/>
    </source>
</evidence>
<dbReference type="PRINTS" id="PR00084">
    <property type="entry name" value="MTLDHDRGNASE"/>
</dbReference>
<evidence type="ECO:0000259" key="4">
    <source>
        <dbReference type="Pfam" id="PF08125"/>
    </source>
</evidence>
<dbReference type="Pfam" id="PF01232">
    <property type="entry name" value="Mannitol_dh"/>
    <property type="match status" value="1"/>
</dbReference>
<dbReference type="GO" id="GO:0019592">
    <property type="term" value="P:mannitol catabolic process"/>
    <property type="evidence" value="ECO:0007669"/>
    <property type="project" value="TreeGrafter"/>
</dbReference>
<protein>
    <submittedName>
        <fullName evidence="5">Altronate oxidoreductase</fullName>
    </submittedName>
</protein>
<organism evidence="5 6">
    <name type="scientific">Yeosuana aromativorans</name>
    <dbReference type="NCBI Taxonomy" id="288019"/>
    <lineage>
        <taxon>Bacteria</taxon>
        <taxon>Pseudomonadati</taxon>
        <taxon>Bacteroidota</taxon>
        <taxon>Flavobacteriia</taxon>
        <taxon>Flavobacteriales</taxon>
        <taxon>Flavobacteriaceae</taxon>
        <taxon>Yeosuana</taxon>
    </lineage>
</organism>
<evidence type="ECO:0000313" key="6">
    <source>
        <dbReference type="Proteomes" id="UP000612329"/>
    </source>
</evidence>
<dbReference type="InterPro" id="IPR013328">
    <property type="entry name" value="6PGD_dom2"/>
</dbReference>
<keyword evidence="1" id="KW-0560">Oxidoreductase</keyword>
<comment type="caution">
    <text evidence="5">The sequence shown here is derived from an EMBL/GenBank/DDBJ whole genome shotgun (WGS) entry which is preliminary data.</text>
</comment>
<dbReference type="InterPro" id="IPR013118">
    <property type="entry name" value="Mannitol_DH_C"/>
</dbReference>
<dbReference type="Pfam" id="PF08125">
    <property type="entry name" value="Mannitol_dh_C"/>
    <property type="match status" value="1"/>
</dbReference>
<dbReference type="GO" id="GO:0019698">
    <property type="term" value="P:D-galacturonate catabolic process"/>
    <property type="evidence" value="ECO:0007669"/>
    <property type="project" value="TreeGrafter"/>
</dbReference>
<dbReference type="GO" id="GO:0009026">
    <property type="term" value="F:tagaturonate reductase activity"/>
    <property type="evidence" value="ECO:0007669"/>
    <property type="project" value="TreeGrafter"/>
</dbReference>
<dbReference type="PANTHER" id="PTHR30524">
    <property type="entry name" value="MANNITOL-1-PHOSPHATE 5-DEHYDROGENASE"/>
    <property type="match status" value="1"/>
</dbReference>
<feature type="domain" description="Mannitol dehydrogenase N-terminal" evidence="3">
    <location>
        <begin position="18"/>
        <end position="252"/>
    </location>
</feature>
<dbReference type="SUPFAM" id="SSF51735">
    <property type="entry name" value="NAD(P)-binding Rossmann-fold domains"/>
    <property type="match status" value="1"/>
</dbReference>
<evidence type="ECO:0000256" key="2">
    <source>
        <dbReference type="ARBA" id="ARBA00023027"/>
    </source>
</evidence>
<dbReference type="Gene3D" id="3.40.50.720">
    <property type="entry name" value="NAD(P)-binding Rossmann-like Domain"/>
    <property type="match status" value="1"/>
</dbReference>
<keyword evidence="6" id="KW-1185">Reference proteome</keyword>
<dbReference type="GO" id="GO:0005829">
    <property type="term" value="C:cytosol"/>
    <property type="evidence" value="ECO:0007669"/>
    <property type="project" value="TreeGrafter"/>
</dbReference>
<dbReference type="RefSeq" id="WP_188649297.1">
    <property type="nucleotide sequence ID" value="NZ_BMNR01000001.1"/>
</dbReference>
<dbReference type="InterPro" id="IPR008927">
    <property type="entry name" value="6-PGluconate_DH-like_C_sf"/>
</dbReference>
<dbReference type="SUPFAM" id="SSF48179">
    <property type="entry name" value="6-phosphogluconate dehydrogenase C-terminal domain-like"/>
    <property type="match status" value="1"/>
</dbReference>
<dbReference type="Gene3D" id="1.10.1040.10">
    <property type="entry name" value="N-(1-d-carboxylethyl)-l-norvaline Dehydrogenase, domain 2"/>
    <property type="match status" value="1"/>
</dbReference>
<dbReference type="EMBL" id="BMNR01000001">
    <property type="protein sequence ID" value="GGK10549.1"/>
    <property type="molecule type" value="Genomic_DNA"/>
</dbReference>
<accession>A0A8J3BCZ3</accession>
<dbReference type="NCBIfam" id="NF002969">
    <property type="entry name" value="PRK03643.1"/>
    <property type="match status" value="1"/>
</dbReference>
<gene>
    <name evidence="5" type="primary">uxaB</name>
    <name evidence="5" type="ORF">GCM10007962_00860</name>
</gene>
<evidence type="ECO:0000259" key="3">
    <source>
        <dbReference type="Pfam" id="PF01232"/>
    </source>
</evidence>
<dbReference type="AlphaFoldDB" id="A0A8J3BCZ3"/>
<proteinExistence type="predicted"/>
<keyword evidence="2" id="KW-0520">NAD</keyword>
<dbReference type="InterPro" id="IPR000669">
    <property type="entry name" value="Mannitol_DH"/>
</dbReference>
<dbReference type="InterPro" id="IPR013131">
    <property type="entry name" value="Mannitol_DH_N"/>
</dbReference>
<dbReference type="GO" id="GO:0008926">
    <property type="term" value="F:mannitol-1-phosphate 5-dehydrogenase activity"/>
    <property type="evidence" value="ECO:0007669"/>
    <property type="project" value="TreeGrafter"/>
</dbReference>
<sequence length="490" mass="55776">MKKLNRKHVGLEDKLPIKIVQFGEGNFLRAFIGYAFQELNKAVNFNAGIAVVQPIDRGLVNMLNDQDGLYTLFMKGVKKGQEIQDIELISNIVKGVDPYANFNDYLNLAKEESLEFIISNTTEAGIAYVATDTPDMEPPSSFPAKLTLLLHERFKHFNGDATKGLTIIPCELINHNSETLKDIILKYVIDWNLGDDFKTWLLESNSFHSTLVDRIVPGYPKDEIESYNAQLNYQDNLIVAAEAFLLWVIEGGDDLKAKLPFNKTKLDVKIVNDMQPYRTRKVRILNGAHTAMVPFSILYGNTTVKETIDNDFTGGFVNKAVFDEIIETLKMDRDELNSFAEEVLDRFRNPFIKHQLSDIALNSISKFKVRVLPSLLEYIEINNSIPLHLTFSFACLIRFYKGTWKGAKLPVKDSSEIVETFENIWKLKDYEDISKAVLEHVDFWDQDLTKIKKLKTAIAIALEEIDANGVEKGFANFSNNIKNKTIDIAW</sequence>
<reference evidence="5" key="1">
    <citation type="journal article" date="2014" name="Int. J. Syst. Evol. Microbiol.">
        <title>Complete genome sequence of Corynebacterium casei LMG S-19264T (=DSM 44701T), isolated from a smear-ripened cheese.</title>
        <authorList>
            <consortium name="US DOE Joint Genome Institute (JGI-PGF)"/>
            <person name="Walter F."/>
            <person name="Albersmeier A."/>
            <person name="Kalinowski J."/>
            <person name="Ruckert C."/>
        </authorList>
    </citation>
    <scope>NUCLEOTIDE SEQUENCE</scope>
    <source>
        <strain evidence="5">JCM 12862</strain>
    </source>
</reference>
<dbReference type="Proteomes" id="UP000612329">
    <property type="component" value="Unassembled WGS sequence"/>
</dbReference>
<dbReference type="PANTHER" id="PTHR30524:SF0">
    <property type="entry name" value="ALTRONATE OXIDOREDUCTASE-RELATED"/>
    <property type="match status" value="1"/>
</dbReference>
<name>A0A8J3BCZ3_9FLAO</name>
<feature type="domain" description="Mannitol dehydrogenase C-terminal" evidence="4">
    <location>
        <begin position="273"/>
        <end position="465"/>
    </location>
</feature>
<evidence type="ECO:0000313" key="5">
    <source>
        <dbReference type="EMBL" id="GGK10549.1"/>
    </source>
</evidence>
<dbReference type="InterPro" id="IPR036291">
    <property type="entry name" value="NAD(P)-bd_dom_sf"/>
</dbReference>
<reference evidence="5" key="2">
    <citation type="submission" date="2020-09" db="EMBL/GenBank/DDBJ databases">
        <authorList>
            <person name="Sun Q."/>
            <person name="Ohkuma M."/>
        </authorList>
    </citation>
    <scope>NUCLEOTIDE SEQUENCE</scope>
    <source>
        <strain evidence="5">JCM 12862</strain>
    </source>
</reference>